<keyword evidence="4" id="KW-1185">Reference proteome</keyword>
<feature type="transmembrane region" description="Helical" evidence="1">
    <location>
        <begin position="208"/>
        <end position="226"/>
    </location>
</feature>
<feature type="transmembrane region" description="Helical" evidence="1">
    <location>
        <begin position="21"/>
        <end position="42"/>
    </location>
</feature>
<feature type="transmembrane region" description="Helical" evidence="1">
    <location>
        <begin position="108"/>
        <end position="133"/>
    </location>
</feature>
<dbReference type="PANTHER" id="PTHR35342:SF5">
    <property type="entry name" value="TRICARBOXYLIC TRANSPORT PROTEIN"/>
    <property type="match status" value="1"/>
</dbReference>
<evidence type="ECO:0000256" key="1">
    <source>
        <dbReference type="SAM" id="Phobius"/>
    </source>
</evidence>
<feature type="transmembrane region" description="Helical" evidence="1">
    <location>
        <begin position="418"/>
        <end position="447"/>
    </location>
</feature>
<feature type="transmembrane region" description="Helical" evidence="1">
    <location>
        <begin position="262"/>
        <end position="284"/>
    </location>
</feature>
<accession>A0A1H3W7S1</accession>
<evidence type="ECO:0000313" key="3">
    <source>
        <dbReference type="EMBL" id="SDZ83126.1"/>
    </source>
</evidence>
<reference evidence="3 4" key="1">
    <citation type="submission" date="2016-10" db="EMBL/GenBank/DDBJ databases">
        <authorList>
            <person name="de Groot N.N."/>
        </authorList>
    </citation>
    <scope>NUCLEOTIDE SEQUENCE [LARGE SCALE GENOMIC DNA]</scope>
    <source>
        <strain evidence="3 4">DSM 7343</strain>
    </source>
</reference>
<organism evidence="3 4">
    <name type="scientific">Desulfuromusa kysingii</name>
    <dbReference type="NCBI Taxonomy" id="37625"/>
    <lineage>
        <taxon>Bacteria</taxon>
        <taxon>Pseudomonadati</taxon>
        <taxon>Thermodesulfobacteriota</taxon>
        <taxon>Desulfuromonadia</taxon>
        <taxon>Desulfuromonadales</taxon>
        <taxon>Geopsychrobacteraceae</taxon>
        <taxon>Desulfuromusa</taxon>
    </lineage>
</organism>
<keyword evidence="1" id="KW-1133">Transmembrane helix</keyword>
<name>A0A1H3W7S1_9BACT</name>
<dbReference type="InterPro" id="IPR002823">
    <property type="entry name" value="DUF112_TM"/>
</dbReference>
<feature type="transmembrane region" description="Helical" evidence="1">
    <location>
        <begin position="358"/>
        <end position="383"/>
    </location>
</feature>
<feature type="transmembrane region" description="Helical" evidence="1">
    <location>
        <begin position="467"/>
        <end position="490"/>
    </location>
</feature>
<proteinExistence type="predicted"/>
<feature type="transmembrane region" description="Helical" evidence="1">
    <location>
        <begin position="139"/>
        <end position="161"/>
    </location>
</feature>
<gene>
    <name evidence="3" type="ORF">SAMN05660420_00522</name>
</gene>
<dbReference type="AlphaFoldDB" id="A0A1H3W7S1"/>
<dbReference type="EMBL" id="FNQN01000001">
    <property type="protein sequence ID" value="SDZ83126.1"/>
    <property type="molecule type" value="Genomic_DNA"/>
</dbReference>
<sequence length="513" mass="53563">MGIASLDVILSGLGLLLQPEHLMWLPLGMLAGLLIGAIPGFNDTNFLAMVLPFTVYLGPMNAVVFMMACFCASQAAGSFPAILLNIPGTPSNAPTCLEGFKMTRQGRAGYAMGLSIGASTVGGILSALVALVITPVVGIYALNFGPAELFMMAIFGMTAVGSLTGKSLLKGLFSSALGLFVACVGTEFQEGYTRASFGFFELYEGFPLIPVLLGVFGFSELFSLVGEKNLVAEGIKKVNGFGPIIEGLKASMKHKINMVRSGLIGILVGLIPGTGAAIATWVSYGQAKQWSKTPDKFGTGHDEGLVAADACNNGVPGGALIPTVTLGIPGSGTTLVIMAALMINGVTPGPSFFGEHAVEAYAILFSLVVANILLLPIGLVVARLASNVTSVPNKYLVPIIALFCLIGAFASRQMLFDMYLVVIFGVFGALLTRFGYSVPAFLLGLLLGPLAERNFFWAVEIGGIDSFLRPIALVIFIATIAVLALPVILAKMVRSGKTALSGVETIENEDENS</sequence>
<protein>
    <submittedName>
        <fullName evidence="3">Putative tricarboxylic transport membrane protein</fullName>
    </submittedName>
</protein>
<dbReference type="OrthoDB" id="9781349at2"/>
<evidence type="ECO:0000313" key="4">
    <source>
        <dbReference type="Proteomes" id="UP000199409"/>
    </source>
</evidence>
<evidence type="ECO:0000259" key="2">
    <source>
        <dbReference type="Pfam" id="PF01970"/>
    </source>
</evidence>
<feature type="domain" description="DUF112" evidence="2">
    <location>
        <begin position="22"/>
        <end position="443"/>
    </location>
</feature>
<keyword evidence="1" id="KW-0812">Transmembrane</keyword>
<dbReference type="Proteomes" id="UP000199409">
    <property type="component" value="Unassembled WGS sequence"/>
</dbReference>
<keyword evidence="1" id="KW-0472">Membrane</keyword>
<dbReference type="STRING" id="37625.SAMN05660420_00522"/>
<feature type="transmembrane region" description="Helical" evidence="1">
    <location>
        <begin position="395"/>
        <end position="411"/>
    </location>
</feature>
<dbReference type="Pfam" id="PF01970">
    <property type="entry name" value="TctA"/>
    <property type="match status" value="1"/>
</dbReference>
<dbReference type="RefSeq" id="WP_092344398.1">
    <property type="nucleotide sequence ID" value="NZ_FNQN01000001.1"/>
</dbReference>
<feature type="transmembrane region" description="Helical" evidence="1">
    <location>
        <begin position="326"/>
        <end position="346"/>
    </location>
</feature>
<dbReference type="PANTHER" id="PTHR35342">
    <property type="entry name" value="TRICARBOXYLIC TRANSPORT PROTEIN"/>
    <property type="match status" value="1"/>
</dbReference>